<dbReference type="EMBL" id="PPHD01049326">
    <property type="protein sequence ID" value="POI23398.1"/>
    <property type="molecule type" value="Genomic_DNA"/>
</dbReference>
<reference evidence="2 3" key="1">
    <citation type="submission" date="2018-01" db="EMBL/GenBank/DDBJ databases">
        <title>Comparison of the Chinese Bamboo Partridge and Red Junglefowl genome sequences highlights the importance of demography in genome evolution.</title>
        <authorList>
            <person name="Tiley G.P."/>
            <person name="Kimball R.T."/>
            <person name="Braun E.L."/>
            <person name="Burleigh J.G."/>
        </authorList>
    </citation>
    <scope>NUCLEOTIDE SEQUENCE [LARGE SCALE GENOMIC DNA]</scope>
    <source>
        <strain evidence="2">RTK389</strain>
        <tissue evidence="2">Blood</tissue>
    </source>
</reference>
<comment type="caution">
    <text evidence="2">The sequence shown here is derived from an EMBL/GenBank/DDBJ whole genome shotgun (WGS) entry which is preliminary data.</text>
</comment>
<dbReference type="InterPro" id="IPR036047">
    <property type="entry name" value="F-box-like_dom_sf"/>
</dbReference>
<gene>
    <name evidence="2" type="ORF">CIB84_012854</name>
</gene>
<dbReference type="Proteomes" id="UP000237246">
    <property type="component" value="Unassembled WGS sequence"/>
</dbReference>
<name>A0A2P4SH35_BAMTH</name>
<dbReference type="AlphaFoldDB" id="A0A2P4SH35"/>
<keyword evidence="3" id="KW-1185">Reference proteome</keyword>
<dbReference type="CDD" id="cd22096">
    <property type="entry name" value="F-box_FBXO21"/>
    <property type="match status" value="1"/>
</dbReference>
<sequence>MAAAEAERLCLTDLPGELLELILCCDVLGAADIGRVACTCRRLREACQPRGKVWRERFRLRWPSLLKYYSHTDSVSWLEEYKARHSAGLEAQRIVASFSKRFFSEHVPCDGFSDIETLGCPSHFFEDELMCILNMEGR</sequence>
<evidence type="ECO:0000313" key="2">
    <source>
        <dbReference type="EMBL" id="POI23398.1"/>
    </source>
</evidence>
<accession>A0A2P4SH35</accession>
<dbReference type="Pfam" id="PF12937">
    <property type="entry name" value="F-box-like"/>
    <property type="match status" value="1"/>
</dbReference>
<dbReference type="OrthoDB" id="28868at2759"/>
<evidence type="ECO:0000313" key="3">
    <source>
        <dbReference type="Proteomes" id="UP000237246"/>
    </source>
</evidence>
<proteinExistence type="predicted"/>
<feature type="domain" description="F-box" evidence="1">
    <location>
        <begin position="12"/>
        <end position="58"/>
    </location>
</feature>
<dbReference type="Gene3D" id="1.20.1280.50">
    <property type="match status" value="1"/>
</dbReference>
<protein>
    <recommendedName>
        <fullName evidence="1">F-box domain-containing protein</fullName>
    </recommendedName>
</protein>
<dbReference type="SUPFAM" id="SSF81383">
    <property type="entry name" value="F-box domain"/>
    <property type="match status" value="1"/>
</dbReference>
<evidence type="ECO:0000259" key="1">
    <source>
        <dbReference type="Pfam" id="PF12937"/>
    </source>
</evidence>
<dbReference type="InterPro" id="IPR001810">
    <property type="entry name" value="F-box_dom"/>
</dbReference>
<organism evidence="2 3">
    <name type="scientific">Bambusicola thoracicus</name>
    <name type="common">Chinese bamboo-partridge</name>
    <name type="synonym">Perdix thoracica</name>
    <dbReference type="NCBI Taxonomy" id="9083"/>
    <lineage>
        <taxon>Eukaryota</taxon>
        <taxon>Metazoa</taxon>
        <taxon>Chordata</taxon>
        <taxon>Craniata</taxon>
        <taxon>Vertebrata</taxon>
        <taxon>Euteleostomi</taxon>
        <taxon>Archelosauria</taxon>
        <taxon>Archosauria</taxon>
        <taxon>Dinosauria</taxon>
        <taxon>Saurischia</taxon>
        <taxon>Theropoda</taxon>
        <taxon>Coelurosauria</taxon>
        <taxon>Aves</taxon>
        <taxon>Neognathae</taxon>
        <taxon>Galloanserae</taxon>
        <taxon>Galliformes</taxon>
        <taxon>Phasianidae</taxon>
        <taxon>Perdicinae</taxon>
        <taxon>Bambusicola</taxon>
    </lineage>
</organism>